<dbReference type="AlphaFoldDB" id="A0A7S1PAY2"/>
<dbReference type="EMBL" id="HBGB01041876">
    <property type="protein sequence ID" value="CAD9069555.1"/>
    <property type="molecule type" value="Transcribed_RNA"/>
</dbReference>
<feature type="domain" description="MRH" evidence="8">
    <location>
        <begin position="383"/>
        <end position="483"/>
    </location>
</feature>
<proteinExistence type="predicted"/>
<feature type="chain" id="PRO_5031143897" description="Glucosidase 2 subunit beta" evidence="7">
    <location>
        <begin position="18"/>
        <end position="503"/>
    </location>
</feature>
<name>A0A7S1PAY2_9ALVE</name>
<accession>A0A7S1PAY2</accession>
<dbReference type="Gene3D" id="2.70.130.10">
    <property type="entry name" value="Mannose-6-phosphate receptor binding domain"/>
    <property type="match status" value="1"/>
</dbReference>
<feature type="signal peptide" evidence="7">
    <location>
        <begin position="1"/>
        <end position="17"/>
    </location>
</feature>
<evidence type="ECO:0000256" key="3">
    <source>
        <dbReference type="ARBA" id="ARBA00022824"/>
    </source>
</evidence>
<feature type="compositionally biased region" description="Basic and acidic residues" evidence="6">
    <location>
        <begin position="278"/>
        <end position="295"/>
    </location>
</feature>
<keyword evidence="4" id="KW-1015">Disulfide bond</keyword>
<evidence type="ECO:0000256" key="6">
    <source>
        <dbReference type="SAM" id="MobiDB-lite"/>
    </source>
</evidence>
<keyword evidence="5" id="KW-0175">Coiled coil</keyword>
<evidence type="ECO:0000256" key="5">
    <source>
        <dbReference type="SAM" id="Coils"/>
    </source>
</evidence>
<feature type="compositionally biased region" description="Acidic residues" evidence="6">
    <location>
        <begin position="264"/>
        <end position="277"/>
    </location>
</feature>
<dbReference type="InterPro" id="IPR044865">
    <property type="entry name" value="MRH_dom"/>
</dbReference>
<dbReference type="GO" id="GO:0006491">
    <property type="term" value="P:N-glycan processing"/>
    <property type="evidence" value="ECO:0007669"/>
    <property type="project" value="TreeGrafter"/>
</dbReference>
<feature type="compositionally biased region" description="Acidic residues" evidence="6">
    <location>
        <begin position="296"/>
        <end position="324"/>
    </location>
</feature>
<evidence type="ECO:0000256" key="2">
    <source>
        <dbReference type="ARBA" id="ARBA00022729"/>
    </source>
</evidence>
<feature type="compositionally biased region" description="Pro residues" evidence="6">
    <location>
        <begin position="247"/>
        <end position="260"/>
    </location>
</feature>
<dbReference type="Pfam" id="PF13015">
    <property type="entry name" value="PRKCSH_1"/>
    <property type="match status" value="1"/>
</dbReference>
<dbReference type="PANTHER" id="PTHR12630">
    <property type="entry name" value="N-LINKED OLIGOSACCHARIDE PROCESSING"/>
    <property type="match status" value="1"/>
</dbReference>
<evidence type="ECO:0000259" key="8">
    <source>
        <dbReference type="PROSITE" id="PS51914"/>
    </source>
</evidence>
<evidence type="ECO:0000256" key="7">
    <source>
        <dbReference type="SAM" id="SignalP"/>
    </source>
</evidence>
<feature type="coiled-coil region" evidence="5">
    <location>
        <begin position="348"/>
        <end position="375"/>
    </location>
</feature>
<evidence type="ECO:0000313" key="9">
    <source>
        <dbReference type="EMBL" id="CAD9069555.1"/>
    </source>
</evidence>
<dbReference type="GO" id="GO:0017177">
    <property type="term" value="C:glucosidase II complex"/>
    <property type="evidence" value="ECO:0007669"/>
    <property type="project" value="TreeGrafter"/>
</dbReference>
<keyword evidence="3" id="KW-0256">Endoplasmic reticulum</keyword>
<sequence length="503" mass="56994">MLLIFCFLGLVLIDAAALPKGVPHTIDKYRPVQSNQYRCYVSDELIDFSFVNDDFCDCLDGTDEPGTAACAGSPSVAAFWHAHGEEAAFSSTFYCPQKGSKPKVVPASEVNDGVCDCCDGSDEWQGLTPCKNTCWDEGALFRQRKQQIEQGIARRERFVKEGHTVLASVKAELEKEKATLPQHEATLKELEKEEDELKRLEAEKKAKERKKEEEGESQEQQQPLQSEEEALPPVSNVEPATQAEEPSPSPPTLPPAPASPPVQQDDDLDALDDDEVPTDCHEWGEDGKCHDKDHEHDEDEEGLIGEEDEMDEDEYYEEGEDREWEDSRRRAEGSPENATELDKIRTKVSDTRHHVTEAKKKIDHLEKKAKDLESKPEYAHLYHKCVETNSDGYVYEVCFFKDAHQKKDHHSTNLGRRWKWDISTGNLDEDVMLLEGGQSCWNGPARSLKVRFVCGIEEKLQNVSEPSRCVYEVNMMSPAACRPHHLDEFKFLGDSSQQQHDEL</sequence>
<keyword evidence="2 7" id="KW-0732">Signal</keyword>
<feature type="region of interest" description="Disordered" evidence="6">
    <location>
        <begin position="203"/>
        <end position="339"/>
    </location>
</feature>
<dbReference type="InterPro" id="IPR028146">
    <property type="entry name" value="PRKCSH_N"/>
</dbReference>
<protein>
    <recommendedName>
        <fullName evidence="1">Glucosidase 2 subunit beta</fullName>
    </recommendedName>
</protein>
<dbReference type="PANTHER" id="PTHR12630:SF1">
    <property type="entry name" value="GLUCOSIDASE 2 SUBUNIT BETA"/>
    <property type="match status" value="1"/>
</dbReference>
<dbReference type="PROSITE" id="PS51914">
    <property type="entry name" value="MRH"/>
    <property type="match status" value="1"/>
</dbReference>
<evidence type="ECO:0000256" key="1">
    <source>
        <dbReference type="ARBA" id="ARBA00022387"/>
    </source>
</evidence>
<reference evidence="9" key="1">
    <citation type="submission" date="2021-01" db="EMBL/GenBank/DDBJ databases">
        <authorList>
            <person name="Corre E."/>
            <person name="Pelletier E."/>
            <person name="Niang G."/>
            <person name="Scheremetjew M."/>
            <person name="Finn R."/>
            <person name="Kale V."/>
            <person name="Holt S."/>
            <person name="Cochrane G."/>
            <person name="Meng A."/>
            <person name="Brown T."/>
            <person name="Cohen L."/>
        </authorList>
    </citation>
    <scope>NUCLEOTIDE SEQUENCE</scope>
    <source>
        <strain evidence="9">CCMP3346</strain>
    </source>
</reference>
<dbReference type="InterPro" id="IPR039794">
    <property type="entry name" value="Gtb1-like"/>
</dbReference>
<dbReference type="InterPro" id="IPR009011">
    <property type="entry name" value="Man6P_isomerase_rcpt-bd_dom_sf"/>
</dbReference>
<gene>
    <name evidence="9" type="ORF">VBRA1451_LOCUS24637</name>
</gene>
<dbReference type="Pfam" id="PF12999">
    <property type="entry name" value="PRKCSH-like"/>
    <property type="match status" value="1"/>
</dbReference>
<dbReference type="SUPFAM" id="SSF50911">
    <property type="entry name" value="Mannose 6-phosphate receptor domain"/>
    <property type="match status" value="1"/>
</dbReference>
<evidence type="ECO:0000256" key="4">
    <source>
        <dbReference type="ARBA" id="ARBA00023157"/>
    </source>
</evidence>
<feature type="compositionally biased region" description="Basic and acidic residues" evidence="6">
    <location>
        <begin position="203"/>
        <end position="213"/>
    </location>
</feature>
<organism evidence="9">
    <name type="scientific">Vitrella brassicaformis</name>
    <dbReference type="NCBI Taxonomy" id="1169539"/>
    <lineage>
        <taxon>Eukaryota</taxon>
        <taxon>Sar</taxon>
        <taxon>Alveolata</taxon>
        <taxon>Colpodellida</taxon>
        <taxon>Vitrellaceae</taxon>
        <taxon>Vitrella</taxon>
    </lineage>
</organism>
<dbReference type="InterPro" id="IPR036607">
    <property type="entry name" value="PRKCSH"/>
</dbReference>